<reference evidence="7" key="1">
    <citation type="submission" date="2020-03" db="EMBL/GenBank/DDBJ databases">
        <title>Draft Genome Sequence of Cylindrodendrum hubeiense.</title>
        <authorList>
            <person name="Buettner E."/>
            <person name="Kellner H."/>
        </authorList>
    </citation>
    <scope>NUCLEOTIDE SEQUENCE</scope>
    <source>
        <strain evidence="7">IHI 201604</strain>
    </source>
</reference>
<dbReference type="Pfam" id="PF04117">
    <property type="entry name" value="Mpv17_PMP22"/>
    <property type="match status" value="1"/>
</dbReference>
<evidence type="ECO:0000256" key="4">
    <source>
        <dbReference type="ARBA" id="ARBA00022989"/>
    </source>
</evidence>
<evidence type="ECO:0000256" key="5">
    <source>
        <dbReference type="ARBA" id="ARBA00023136"/>
    </source>
</evidence>
<evidence type="ECO:0000256" key="6">
    <source>
        <dbReference type="RuleBase" id="RU363053"/>
    </source>
</evidence>
<keyword evidence="4" id="KW-1133">Transmembrane helix</keyword>
<dbReference type="GO" id="GO:0016020">
    <property type="term" value="C:membrane"/>
    <property type="evidence" value="ECO:0007669"/>
    <property type="project" value="UniProtKB-SubCell"/>
</dbReference>
<dbReference type="GO" id="GO:0005739">
    <property type="term" value="C:mitochondrion"/>
    <property type="evidence" value="ECO:0007669"/>
    <property type="project" value="TreeGrafter"/>
</dbReference>
<dbReference type="AlphaFoldDB" id="A0A9P5HD55"/>
<evidence type="ECO:0000256" key="3">
    <source>
        <dbReference type="ARBA" id="ARBA00022692"/>
    </source>
</evidence>
<evidence type="ECO:0000313" key="7">
    <source>
        <dbReference type="EMBL" id="KAF7552544.1"/>
    </source>
</evidence>
<protein>
    <submittedName>
        <fullName evidence="7">Uncharacterized protein</fullName>
    </submittedName>
</protein>
<proteinExistence type="inferred from homology"/>
<dbReference type="OrthoDB" id="430207at2759"/>
<keyword evidence="3" id="KW-0812">Transmembrane</keyword>
<keyword evidence="8" id="KW-1185">Reference proteome</keyword>
<comment type="subcellular location">
    <subcellularLocation>
        <location evidence="1">Membrane</location>
        <topology evidence="1">Multi-pass membrane protein</topology>
    </subcellularLocation>
</comment>
<organism evidence="7 8">
    <name type="scientific">Cylindrodendrum hubeiense</name>
    <dbReference type="NCBI Taxonomy" id="595255"/>
    <lineage>
        <taxon>Eukaryota</taxon>
        <taxon>Fungi</taxon>
        <taxon>Dikarya</taxon>
        <taxon>Ascomycota</taxon>
        <taxon>Pezizomycotina</taxon>
        <taxon>Sordariomycetes</taxon>
        <taxon>Hypocreomycetidae</taxon>
        <taxon>Hypocreales</taxon>
        <taxon>Nectriaceae</taxon>
        <taxon>Cylindrodendrum</taxon>
    </lineage>
</organism>
<dbReference type="InterPro" id="IPR007248">
    <property type="entry name" value="Mpv17_PMP22"/>
</dbReference>
<accession>A0A9P5HD55</accession>
<keyword evidence="5" id="KW-0472">Membrane</keyword>
<evidence type="ECO:0000256" key="1">
    <source>
        <dbReference type="ARBA" id="ARBA00004141"/>
    </source>
</evidence>
<evidence type="ECO:0000256" key="2">
    <source>
        <dbReference type="ARBA" id="ARBA00006824"/>
    </source>
</evidence>
<dbReference type="Proteomes" id="UP000722485">
    <property type="component" value="Unassembled WGS sequence"/>
</dbReference>
<comment type="caution">
    <text evidence="7">The sequence shown here is derived from an EMBL/GenBank/DDBJ whole genome shotgun (WGS) entry which is preliminary data.</text>
</comment>
<dbReference type="PANTHER" id="PTHR11266">
    <property type="entry name" value="PEROXISOMAL MEMBRANE PROTEIN 2, PXMP2 MPV17"/>
    <property type="match status" value="1"/>
</dbReference>
<name>A0A9P5HD55_9HYPO</name>
<dbReference type="PANTHER" id="PTHR11266:SF113">
    <property type="entry name" value="MEMBRANE PROTEIN, MPV17_PMP22 FAMILY, PUTATIVE (AFU_ORTHOLOGUE AFUA_1G13840)-RELATED"/>
    <property type="match status" value="1"/>
</dbReference>
<dbReference type="EMBL" id="JAANBB010000059">
    <property type="protein sequence ID" value="KAF7552544.1"/>
    <property type="molecule type" value="Genomic_DNA"/>
</dbReference>
<gene>
    <name evidence="7" type="ORF">G7Z17_g4277</name>
</gene>
<evidence type="ECO:0000313" key="8">
    <source>
        <dbReference type="Proteomes" id="UP000722485"/>
    </source>
</evidence>
<sequence>MLLRAALRRNGLGLAPGRRVFQAQRRLQSTPSKAATNSSDSAKTVGATVAGTASAAAVAPLPLWQRLGPLTKAAQAYDSSQRARPQTTQFWSAVIIYLLADLSAQSIGGEEYDPLRTARSMTIGGMVAIPVYKWFIFLSKNFNYASKWLSLATKIVVSQVVFTPTFNTFFFGAQAVLSGEGLGGAVERVKNCVPASVVNSAKFWPPFTAFTFTYIPMEYRSIFNGCIAVGWQTYLSYINKKAEILEAKMAELEMAKLTGAKVEVKMEEVKVKQTQLGDVKLVGVEAQAVA</sequence>
<comment type="similarity">
    <text evidence="2 6">Belongs to the peroxisomal membrane protein PXMP2/4 family.</text>
</comment>